<organism evidence="3 4">
    <name type="scientific">Myriangium duriaei CBS 260.36</name>
    <dbReference type="NCBI Taxonomy" id="1168546"/>
    <lineage>
        <taxon>Eukaryota</taxon>
        <taxon>Fungi</taxon>
        <taxon>Dikarya</taxon>
        <taxon>Ascomycota</taxon>
        <taxon>Pezizomycotina</taxon>
        <taxon>Dothideomycetes</taxon>
        <taxon>Dothideomycetidae</taxon>
        <taxon>Myriangiales</taxon>
        <taxon>Myriangiaceae</taxon>
        <taxon>Myriangium</taxon>
    </lineage>
</organism>
<evidence type="ECO:0000256" key="2">
    <source>
        <dbReference type="SAM" id="MobiDB-lite"/>
    </source>
</evidence>
<evidence type="ECO:0000256" key="1">
    <source>
        <dbReference type="SAM" id="Coils"/>
    </source>
</evidence>
<comment type="caution">
    <text evidence="3">The sequence shown here is derived from an EMBL/GenBank/DDBJ whole genome shotgun (WGS) entry which is preliminary data.</text>
</comment>
<feature type="coiled-coil region" evidence="1">
    <location>
        <begin position="321"/>
        <end position="348"/>
    </location>
</feature>
<evidence type="ECO:0000313" key="4">
    <source>
        <dbReference type="Proteomes" id="UP000799439"/>
    </source>
</evidence>
<feature type="compositionally biased region" description="Basic and acidic residues" evidence="2">
    <location>
        <begin position="171"/>
        <end position="199"/>
    </location>
</feature>
<reference evidence="3" key="1">
    <citation type="journal article" date="2020" name="Stud. Mycol.">
        <title>101 Dothideomycetes genomes: a test case for predicting lifestyles and emergence of pathogens.</title>
        <authorList>
            <person name="Haridas S."/>
            <person name="Albert R."/>
            <person name="Binder M."/>
            <person name="Bloem J."/>
            <person name="Labutti K."/>
            <person name="Salamov A."/>
            <person name="Andreopoulos B."/>
            <person name="Baker S."/>
            <person name="Barry K."/>
            <person name="Bills G."/>
            <person name="Bluhm B."/>
            <person name="Cannon C."/>
            <person name="Castanera R."/>
            <person name="Culley D."/>
            <person name="Daum C."/>
            <person name="Ezra D."/>
            <person name="Gonzalez J."/>
            <person name="Henrissat B."/>
            <person name="Kuo A."/>
            <person name="Liang C."/>
            <person name="Lipzen A."/>
            <person name="Lutzoni F."/>
            <person name="Magnuson J."/>
            <person name="Mondo S."/>
            <person name="Nolan M."/>
            <person name="Ohm R."/>
            <person name="Pangilinan J."/>
            <person name="Park H.-J."/>
            <person name="Ramirez L."/>
            <person name="Alfaro M."/>
            <person name="Sun H."/>
            <person name="Tritt A."/>
            <person name="Yoshinaga Y."/>
            <person name="Zwiers L.-H."/>
            <person name="Turgeon B."/>
            <person name="Goodwin S."/>
            <person name="Spatafora J."/>
            <person name="Crous P."/>
            <person name="Grigoriev I."/>
        </authorList>
    </citation>
    <scope>NUCLEOTIDE SEQUENCE</scope>
    <source>
        <strain evidence="3">CBS 260.36</strain>
    </source>
</reference>
<gene>
    <name evidence="3" type="ORF">K461DRAFT_292040</name>
</gene>
<proteinExistence type="predicted"/>
<feature type="region of interest" description="Disordered" evidence="2">
    <location>
        <begin position="63"/>
        <end position="203"/>
    </location>
</feature>
<feature type="region of interest" description="Disordered" evidence="2">
    <location>
        <begin position="249"/>
        <end position="270"/>
    </location>
</feature>
<feature type="region of interest" description="Disordered" evidence="2">
    <location>
        <begin position="1"/>
        <end position="46"/>
    </location>
</feature>
<keyword evidence="4" id="KW-1185">Reference proteome</keyword>
<keyword evidence="1" id="KW-0175">Coiled coil</keyword>
<sequence>MPIAARVTTAARTAGGHTAGLSAPPARGSLQSSRPAAHVSTRARVDPAIMAERLAALQAKVRVIRERQARPVPQGTGCRRASRPKGEADPSSYCRTSRPKGESDFSSPRRTSRPKGEANPSSFRGTSRPKGEADYSASSAPRAPMQGSSRVPIGKPSGATVATTGLVAPKPADRKPFWDIDRAAEGSPEPDVKPEKAIPRNDYAPQGYQGSGTVSEKHAPLPYGMTLSEHKEIQPKWPVPDPANPSARLEYPPPWRPPVKNQVVKGGPDKRSIIRPYVDWNRRDGQARHAPGTGNMKKVNTEAMEGRSSFVPTTLHAIGGMKEYRKVIRKASRRAAHLEETRKEWVDDEWKQLTILKVALKKDQGEGGWLYRGLCVADGERSLPD</sequence>
<name>A0A9P4MJC5_9PEZI</name>
<feature type="compositionally biased region" description="Low complexity" evidence="2">
    <location>
        <begin position="1"/>
        <end position="20"/>
    </location>
</feature>
<dbReference type="EMBL" id="ML996083">
    <property type="protein sequence ID" value="KAF2155157.1"/>
    <property type="molecule type" value="Genomic_DNA"/>
</dbReference>
<evidence type="ECO:0000313" key="3">
    <source>
        <dbReference type="EMBL" id="KAF2155157.1"/>
    </source>
</evidence>
<dbReference type="Proteomes" id="UP000799439">
    <property type="component" value="Unassembled WGS sequence"/>
</dbReference>
<accession>A0A9P4MJC5</accession>
<protein>
    <submittedName>
        <fullName evidence="3">Uncharacterized protein</fullName>
    </submittedName>
</protein>
<dbReference type="AlphaFoldDB" id="A0A9P4MJC5"/>